<dbReference type="PANTHER" id="PTHR20908:SF1">
    <property type="entry name" value="LD15586P"/>
    <property type="match status" value="1"/>
</dbReference>
<sequence length="301" mass="34135">MLPGIRKIALFPKEGHQAFFAILPRFASSSTEAKPERLSRNLSFREAYDSPLPSHERPLVMLYGWLVAKSKHIHKYGDFYLGKGFDVLHIKIEPLQLMWPETSQKVIKQLVDFVDNRGSQPLLVHGFSVGGYLYGETLVKIDEDPRMRKEVGSRIVGQIFDSPVDYEGIPRGFSRAVSPVPVVQRSLEATISAYMRLFPKKVVSHYHASSAMFHENPFRTPALVLNSEADLIGTPEPIQVVVDKWRSKGIPVDMKTWAETPHVSHFHYHPVQYIKCLSGFLSKIGLINDKTEMKEKIGMHG</sequence>
<name>R7UI78_CAPTE</name>
<dbReference type="EMBL" id="AMQN01008431">
    <property type="status" value="NOT_ANNOTATED_CDS"/>
    <property type="molecule type" value="Genomic_DNA"/>
</dbReference>
<dbReference type="Pfam" id="PF05705">
    <property type="entry name" value="DUF829"/>
    <property type="match status" value="1"/>
</dbReference>
<evidence type="ECO:0008006" key="4">
    <source>
        <dbReference type="Google" id="ProtNLM"/>
    </source>
</evidence>
<dbReference type="InterPro" id="IPR029058">
    <property type="entry name" value="AB_hydrolase_fold"/>
</dbReference>
<dbReference type="HOGENOM" id="CLU_060004_1_0_1"/>
<evidence type="ECO:0000313" key="2">
    <source>
        <dbReference type="EnsemblMetazoa" id="CapteP151990"/>
    </source>
</evidence>
<dbReference type="Gene3D" id="3.40.50.1820">
    <property type="entry name" value="alpha/beta hydrolase"/>
    <property type="match status" value="1"/>
</dbReference>
<evidence type="ECO:0000313" key="3">
    <source>
        <dbReference type="Proteomes" id="UP000014760"/>
    </source>
</evidence>
<dbReference type="GO" id="GO:0017171">
    <property type="term" value="F:serine hydrolase activity"/>
    <property type="evidence" value="ECO:0007669"/>
    <property type="project" value="TreeGrafter"/>
</dbReference>
<organism evidence="1">
    <name type="scientific">Capitella teleta</name>
    <name type="common">Polychaete worm</name>
    <dbReference type="NCBI Taxonomy" id="283909"/>
    <lineage>
        <taxon>Eukaryota</taxon>
        <taxon>Metazoa</taxon>
        <taxon>Spiralia</taxon>
        <taxon>Lophotrochozoa</taxon>
        <taxon>Annelida</taxon>
        <taxon>Polychaeta</taxon>
        <taxon>Sedentaria</taxon>
        <taxon>Scolecida</taxon>
        <taxon>Capitellidae</taxon>
        <taxon>Capitella</taxon>
    </lineage>
</organism>
<keyword evidence="3" id="KW-1185">Reference proteome</keyword>
<dbReference type="FunCoup" id="R7UI78">
    <property type="interactions" value="6"/>
</dbReference>
<accession>R7UI78</accession>
<dbReference type="EnsemblMetazoa" id="CapteT151990">
    <property type="protein sequence ID" value="CapteP151990"/>
    <property type="gene ID" value="CapteG151990"/>
</dbReference>
<reference evidence="3" key="1">
    <citation type="submission" date="2012-12" db="EMBL/GenBank/DDBJ databases">
        <authorList>
            <person name="Hellsten U."/>
            <person name="Grimwood J."/>
            <person name="Chapman J.A."/>
            <person name="Shapiro H."/>
            <person name="Aerts A."/>
            <person name="Otillar R.P."/>
            <person name="Terry A.Y."/>
            <person name="Boore J.L."/>
            <person name="Simakov O."/>
            <person name="Marletaz F."/>
            <person name="Cho S.-J."/>
            <person name="Edsinger-Gonzales E."/>
            <person name="Havlak P."/>
            <person name="Kuo D.-H."/>
            <person name="Larsson T."/>
            <person name="Lv J."/>
            <person name="Arendt D."/>
            <person name="Savage R."/>
            <person name="Osoegawa K."/>
            <person name="de Jong P."/>
            <person name="Lindberg D.R."/>
            <person name="Seaver E.C."/>
            <person name="Weisblat D.A."/>
            <person name="Putnam N.H."/>
            <person name="Grigoriev I.V."/>
            <person name="Rokhsar D.S."/>
        </authorList>
    </citation>
    <scope>NUCLEOTIDE SEQUENCE</scope>
    <source>
        <strain evidence="3">I ESC-2004</strain>
    </source>
</reference>
<dbReference type="Proteomes" id="UP000014760">
    <property type="component" value="Unassembled WGS sequence"/>
</dbReference>
<dbReference type="AlphaFoldDB" id="R7UI78"/>
<dbReference type="OMA" id="YLEYHMK"/>
<dbReference type="InterPro" id="IPR008547">
    <property type="entry name" value="DUF829_TMEM53"/>
</dbReference>
<dbReference type="EMBL" id="KB303112">
    <property type="protein sequence ID" value="ELU03488.1"/>
    <property type="molecule type" value="Genomic_DNA"/>
</dbReference>
<gene>
    <name evidence="1" type="ORF">CAPTEDRAFT_151990</name>
</gene>
<reference evidence="1 3" key="2">
    <citation type="journal article" date="2013" name="Nature">
        <title>Insights into bilaterian evolution from three spiralian genomes.</title>
        <authorList>
            <person name="Simakov O."/>
            <person name="Marletaz F."/>
            <person name="Cho S.J."/>
            <person name="Edsinger-Gonzales E."/>
            <person name="Havlak P."/>
            <person name="Hellsten U."/>
            <person name="Kuo D.H."/>
            <person name="Larsson T."/>
            <person name="Lv J."/>
            <person name="Arendt D."/>
            <person name="Savage R."/>
            <person name="Osoegawa K."/>
            <person name="de Jong P."/>
            <person name="Grimwood J."/>
            <person name="Chapman J.A."/>
            <person name="Shapiro H."/>
            <person name="Aerts A."/>
            <person name="Otillar R.P."/>
            <person name="Terry A.Y."/>
            <person name="Boore J.L."/>
            <person name="Grigoriev I.V."/>
            <person name="Lindberg D.R."/>
            <person name="Seaver E.C."/>
            <person name="Weisblat D.A."/>
            <person name="Putnam N.H."/>
            <person name="Rokhsar D.S."/>
        </authorList>
    </citation>
    <scope>NUCLEOTIDE SEQUENCE</scope>
    <source>
        <strain evidence="1 3">I ESC-2004</strain>
    </source>
</reference>
<dbReference type="OrthoDB" id="77878at2759"/>
<proteinExistence type="predicted"/>
<reference evidence="2" key="3">
    <citation type="submission" date="2015-06" db="UniProtKB">
        <authorList>
            <consortium name="EnsemblMetazoa"/>
        </authorList>
    </citation>
    <scope>IDENTIFICATION</scope>
</reference>
<dbReference type="PANTHER" id="PTHR20908">
    <property type="entry name" value="LD15586P"/>
    <property type="match status" value="1"/>
</dbReference>
<dbReference type="SUPFAM" id="SSF53474">
    <property type="entry name" value="alpha/beta-Hydrolases"/>
    <property type="match status" value="1"/>
</dbReference>
<evidence type="ECO:0000313" key="1">
    <source>
        <dbReference type="EMBL" id="ELU03488.1"/>
    </source>
</evidence>
<protein>
    <recommendedName>
        <fullName evidence="4">AB hydrolase-1 domain-containing protein</fullName>
    </recommendedName>
</protein>